<dbReference type="PROSITE" id="PS51819">
    <property type="entry name" value="VOC"/>
    <property type="match status" value="1"/>
</dbReference>
<dbReference type="Pfam" id="PF00903">
    <property type="entry name" value="Glyoxalase"/>
    <property type="match status" value="1"/>
</dbReference>
<reference evidence="2 3" key="1">
    <citation type="submission" date="2013-09" db="EMBL/GenBank/DDBJ databases">
        <title>Genome sequencing of Arenimonas composti.</title>
        <authorList>
            <person name="Chen F."/>
            <person name="Wang G."/>
        </authorList>
    </citation>
    <scope>NUCLEOTIDE SEQUENCE [LARGE SCALE GENOMIC DNA]</scope>
    <source>
        <strain evidence="2 3">TR7-09</strain>
    </source>
</reference>
<dbReference type="CDD" id="cd07262">
    <property type="entry name" value="VOC_like"/>
    <property type="match status" value="1"/>
</dbReference>
<dbReference type="InterPro" id="IPR037523">
    <property type="entry name" value="VOC_core"/>
</dbReference>
<feature type="domain" description="VOC" evidence="1">
    <location>
        <begin position="1"/>
        <end position="122"/>
    </location>
</feature>
<dbReference type="STRING" id="1121013.GCA_000426365_02049"/>
<evidence type="ECO:0000259" key="1">
    <source>
        <dbReference type="PROSITE" id="PS51819"/>
    </source>
</evidence>
<accession>A0A091BAU3</accession>
<sequence>MIGYVTLGTNDMERAKAFYDALLAPIGGKRGFAIGERFVLYSAGRNQPGIALVKPYDGQPHHPGNGHMTALVVREQAQVDQLHALALSLGGSDEGAPGDRGFGFYGGYFRDPDGNKLNFFCMQAPPAV</sequence>
<proteinExistence type="predicted"/>
<comment type="caution">
    <text evidence="2">The sequence shown here is derived from an EMBL/GenBank/DDBJ whole genome shotgun (WGS) entry which is preliminary data.</text>
</comment>
<protein>
    <recommendedName>
        <fullName evidence="1">VOC domain-containing protein</fullName>
    </recommendedName>
</protein>
<dbReference type="eggNOG" id="COG0346">
    <property type="taxonomic scope" value="Bacteria"/>
</dbReference>
<dbReference type="Gene3D" id="3.10.180.10">
    <property type="entry name" value="2,3-Dihydroxybiphenyl 1,2-Dioxygenase, domain 1"/>
    <property type="match status" value="1"/>
</dbReference>
<keyword evidence="3" id="KW-1185">Reference proteome</keyword>
<gene>
    <name evidence="2" type="ORF">P873_14100</name>
</gene>
<dbReference type="InterPro" id="IPR029068">
    <property type="entry name" value="Glyas_Bleomycin-R_OHBP_Dase"/>
</dbReference>
<evidence type="ECO:0000313" key="3">
    <source>
        <dbReference type="Proteomes" id="UP000029391"/>
    </source>
</evidence>
<name>A0A091BAU3_9GAMM</name>
<dbReference type="SUPFAM" id="SSF54593">
    <property type="entry name" value="Glyoxalase/Bleomycin resistance protein/Dihydroxybiphenyl dioxygenase"/>
    <property type="match status" value="1"/>
</dbReference>
<evidence type="ECO:0000313" key="2">
    <source>
        <dbReference type="EMBL" id="KFN48627.1"/>
    </source>
</evidence>
<dbReference type="AlphaFoldDB" id="A0A091BAU3"/>
<dbReference type="PANTHER" id="PTHR35006:SF1">
    <property type="entry name" value="BLL2941 PROTEIN"/>
    <property type="match status" value="1"/>
</dbReference>
<dbReference type="PANTHER" id="PTHR35006">
    <property type="entry name" value="GLYOXALASE FAMILY PROTEIN (AFU_ORTHOLOGUE AFUA_5G14830)"/>
    <property type="match status" value="1"/>
</dbReference>
<organism evidence="2 3">
    <name type="scientific">Arenimonas composti TR7-09 = DSM 18010</name>
    <dbReference type="NCBI Taxonomy" id="1121013"/>
    <lineage>
        <taxon>Bacteria</taxon>
        <taxon>Pseudomonadati</taxon>
        <taxon>Pseudomonadota</taxon>
        <taxon>Gammaproteobacteria</taxon>
        <taxon>Lysobacterales</taxon>
        <taxon>Lysobacteraceae</taxon>
        <taxon>Arenimonas</taxon>
    </lineage>
</organism>
<dbReference type="EMBL" id="AWXU01000051">
    <property type="protein sequence ID" value="KFN48627.1"/>
    <property type="molecule type" value="Genomic_DNA"/>
</dbReference>
<dbReference type="RefSeq" id="WP_026817864.1">
    <property type="nucleotide sequence ID" value="NZ_AWXU01000051.1"/>
</dbReference>
<dbReference type="OrthoDB" id="9800438at2"/>
<dbReference type="Proteomes" id="UP000029391">
    <property type="component" value="Unassembled WGS sequence"/>
</dbReference>
<dbReference type="InterPro" id="IPR004360">
    <property type="entry name" value="Glyas_Fos-R_dOase_dom"/>
</dbReference>